<dbReference type="HAMAP" id="MF_01885">
    <property type="entry name" value="tRNA_methyltr_TrmL"/>
    <property type="match status" value="1"/>
</dbReference>
<organism evidence="10 11">
    <name type="scientific">Micrococcus lylae</name>
    <dbReference type="NCBI Taxonomy" id="1273"/>
    <lineage>
        <taxon>Bacteria</taxon>
        <taxon>Bacillati</taxon>
        <taxon>Actinomycetota</taxon>
        <taxon>Actinomycetes</taxon>
        <taxon>Micrococcales</taxon>
        <taxon>Micrococcaceae</taxon>
        <taxon>Micrococcus</taxon>
    </lineage>
</organism>
<dbReference type="GO" id="GO:0141102">
    <property type="term" value="F:tRNA (5-carboxymethylaminomethyluridine(34)-2'-O)-methyltransferase activity"/>
    <property type="evidence" value="ECO:0007669"/>
    <property type="project" value="RHEA"/>
</dbReference>
<accession>A0A1R4IUD8</accession>
<feature type="region of interest" description="Disordered" evidence="8">
    <location>
        <begin position="1"/>
        <end position="24"/>
    </location>
</feature>
<dbReference type="GO" id="GO:0005737">
    <property type="term" value="C:cytoplasm"/>
    <property type="evidence" value="ECO:0007669"/>
    <property type="project" value="UniProtKB-SubCell"/>
</dbReference>
<dbReference type="EC" id="2.1.1.207" evidence="6"/>
<dbReference type="PANTHER" id="PTHR42971:SF1">
    <property type="entry name" value="TRNA (CYTIDINE(34)-2'-O)-METHYLTRANSFERASE"/>
    <property type="match status" value="1"/>
</dbReference>
<dbReference type="InterPro" id="IPR016914">
    <property type="entry name" value="TrmL"/>
</dbReference>
<evidence type="ECO:0000256" key="3">
    <source>
        <dbReference type="ARBA" id="ARBA00022679"/>
    </source>
</evidence>
<dbReference type="PIRSF" id="PIRSF029256">
    <property type="entry name" value="SpoU_TrmH_prd"/>
    <property type="match status" value="1"/>
</dbReference>
<feature type="domain" description="tRNA/rRNA methyltransferase SpoU type" evidence="9">
    <location>
        <begin position="31"/>
        <end position="170"/>
    </location>
</feature>
<evidence type="ECO:0000256" key="2">
    <source>
        <dbReference type="ARBA" id="ARBA00022603"/>
    </source>
</evidence>
<evidence type="ECO:0000313" key="11">
    <source>
        <dbReference type="Proteomes" id="UP000196230"/>
    </source>
</evidence>
<comment type="catalytic activity">
    <reaction evidence="6">
        <text>5-carboxymethylaminomethyluridine(34) in tRNA(Leu) + S-adenosyl-L-methionine = 5-carboxymethylaminomethyl-2'-O-methyluridine(34) in tRNA(Leu) + S-adenosyl-L-homocysteine + H(+)</text>
        <dbReference type="Rhea" id="RHEA:43088"/>
        <dbReference type="Rhea" id="RHEA-COMP:10333"/>
        <dbReference type="Rhea" id="RHEA-COMP:10334"/>
        <dbReference type="ChEBI" id="CHEBI:15378"/>
        <dbReference type="ChEBI" id="CHEBI:57856"/>
        <dbReference type="ChEBI" id="CHEBI:59789"/>
        <dbReference type="ChEBI" id="CHEBI:74508"/>
        <dbReference type="ChEBI" id="CHEBI:74511"/>
        <dbReference type="EC" id="2.1.1.207"/>
    </reaction>
</comment>
<dbReference type="GO" id="GO:0141098">
    <property type="term" value="F:tRNA (cytidine(34)-2'-O)-methyltransferase activity"/>
    <property type="evidence" value="ECO:0007669"/>
    <property type="project" value="RHEA"/>
</dbReference>
<name>A0A1R4IUD8_9MICC</name>
<dbReference type="InterPro" id="IPR001537">
    <property type="entry name" value="SpoU_MeTrfase"/>
</dbReference>
<feature type="binding site" evidence="6 7">
    <location>
        <position position="129"/>
    </location>
    <ligand>
        <name>S-adenosyl-L-methionine</name>
        <dbReference type="ChEBI" id="CHEBI:59789"/>
    </ligand>
</feature>
<keyword evidence="1 6" id="KW-0963">Cytoplasm</keyword>
<dbReference type="GO" id="GO:0003723">
    <property type="term" value="F:RNA binding"/>
    <property type="evidence" value="ECO:0007669"/>
    <property type="project" value="InterPro"/>
</dbReference>
<keyword evidence="2 6" id="KW-0489">Methyltransferase</keyword>
<dbReference type="AlphaFoldDB" id="A0A1R4IUD8"/>
<dbReference type="InterPro" id="IPR029028">
    <property type="entry name" value="Alpha/beta_knot_MTases"/>
</dbReference>
<dbReference type="Proteomes" id="UP000196230">
    <property type="component" value="Unassembled WGS sequence"/>
</dbReference>
<feature type="binding site" evidence="6 7">
    <location>
        <position position="159"/>
    </location>
    <ligand>
        <name>S-adenosyl-L-methionine</name>
        <dbReference type="ChEBI" id="CHEBI:59789"/>
    </ligand>
</feature>
<reference evidence="10 11" key="1">
    <citation type="submission" date="2017-02" db="EMBL/GenBank/DDBJ databases">
        <authorList>
            <person name="Peterson S.W."/>
        </authorList>
    </citation>
    <scope>NUCLEOTIDE SEQUENCE [LARGE SCALE GENOMIC DNA]</scope>
    <source>
        <strain evidence="10 11">2B3F</strain>
    </source>
</reference>
<keyword evidence="4 6" id="KW-0949">S-adenosyl-L-methionine</keyword>
<dbReference type="EMBL" id="FUKP01000028">
    <property type="protein sequence ID" value="SJN23452.1"/>
    <property type="molecule type" value="Genomic_DNA"/>
</dbReference>
<keyword evidence="3 6" id="KW-0808">Transferase</keyword>
<dbReference type="Gene3D" id="3.40.1280.10">
    <property type="match status" value="1"/>
</dbReference>
<protein>
    <recommendedName>
        <fullName evidence="6">Putative tRNA (cytidine(34)-2'-O)-methyltransferase</fullName>
        <ecNumber evidence="6">2.1.1.207</ecNumber>
    </recommendedName>
    <alternativeName>
        <fullName evidence="6">tRNA (cytidine/uridine-2'-O-)-methyltransferase</fullName>
    </alternativeName>
</protein>
<dbReference type="InterPro" id="IPR029026">
    <property type="entry name" value="tRNA_m1G_MTases_N"/>
</dbReference>
<evidence type="ECO:0000256" key="1">
    <source>
        <dbReference type="ARBA" id="ARBA00022490"/>
    </source>
</evidence>
<evidence type="ECO:0000256" key="8">
    <source>
        <dbReference type="SAM" id="MobiDB-lite"/>
    </source>
</evidence>
<evidence type="ECO:0000256" key="7">
    <source>
        <dbReference type="PIRSR" id="PIRSR029256-1"/>
    </source>
</evidence>
<comment type="function">
    <text evidence="6">Could methylate the ribose at the nucleotide 34 wobble position in tRNA.</text>
</comment>
<evidence type="ECO:0000256" key="4">
    <source>
        <dbReference type="ARBA" id="ARBA00022691"/>
    </source>
</evidence>
<sequence>MKGVSATVPPRRTENPHLAAERAPAPGTPGFHLMFHAPEIPGNTGNAIRLAAITGTSLHLVEPLGFTFADAHLRRAGLDYHDLAVVQTHPDLDAALDALPEARVFAFTARGDARYDEVAYRPGDVLLFGRESTGLPDEALAHPRITQTVRLPMQPARRSLNLANAASIVTFEAWRQHGFAGSARLD</sequence>
<comment type="catalytic activity">
    <reaction evidence="6">
        <text>cytidine(34) in tRNA + S-adenosyl-L-methionine = 2'-O-methylcytidine(34) in tRNA + S-adenosyl-L-homocysteine + H(+)</text>
        <dbReference type="Rhea" id="RHEA:43084"/>
        <dbReference type="Rhea" id="RHEA-COMP:10331"/>
        <dbReference type="Rhea" id="RHEA-COMP:10332"/>
        <dbReference type="ChEBI" id="CHEBI:15378"/>
        <dbReference type="ChEBI" id="CHEBI:57856"/>
        <dbReference type="ChEBI" id="CHEBI:59789"/>
        <dbReference type="ChEBI" id="CHEBI:74495"/>
        <dbReference type="ChEBI" id="CHEBI:82748"/>
        <dbReference type="EC" id="2.1.1.207"/>
    </reaction>
</comment>
<evidence type="ECO:0000256" key="6">
    <source>
        <dbReference type="HAMAP-Rule" id="MF_01885"/>
    </source>
</evidence>
<comment type="similarity">
    <text evidence="6">Belongs to the class IV-like SAM-binding methyltransferase superfamily. RNA methyltransferase TrmH family. TrmL subfamily.</text>
</comment>
<gene>
    <name evidence="10" type="ORF">FM125_04655</name>
</gene>
<comment type="caution">
    <text evidence="6">Lacks conserved residue(s) required for the propagation of feature annotation.</text>
</comment>
<proteinExistence type="inferred from homology"/>
<dbReference type="GO" id="GO:0002130">
    <property type="term" value="P:wobble position ribose methylation"/>
    <property type="evidence" value="ECO:0007669"/>
    <property type="project" value="TreeGrafter"/>
</dbReference>
<evidence type="ECO:0000313" key="10">
    <source>
        <dbReference type="EMBL" id="SJN23452.1"/>
    </source>
</evidence>
<feature type="binding site" evidence="6 7">
    <location>
        <position position="151"/>
    </location>
    <ligand>
        <name>S-adenosyl-L-methionine</name>
        <dbReference type="ChEBI" id="CHEBI:59789"/>
    </ligand>
</feature>
<dbReference type="SUPFAM" id="SSF75217">
    <property type="entry name" value="alpha/beta knot"/>
    <property type="match status" value="1"/>
</dbReference>
<dbReference type="CDD" id="cd18094">
    <property type="entry name" value="SpoU-like_TrmL"/>
    <property type="match status" value="1"/>
</dbReference>
<evidence type="ECO:0000259" key="9">
    <source>
        <dbReference type="Pfam" id="PF00588"/>
    </source>
</evidence>
<comment type="subcellular location">
    <subcellularLocation>
        <location evidence="6">Cytoplasm</location>
    </subcellularLocation>
</comment>
<evidence type="ECO:0000256" key="5">
    <source>
        <dbReference type="ARBA" id="ARBA00022694"/>
    </source>
</evidence>
<dbReference type="Pfam" id="PF00588">
    <property type="entry name" value="SpoU_methylase"/>
    <property type="match status" value="1"/>
</dbReference>
<dbReference type="PANTHER" id="PTHR42971">
    <property type="entry name" value="TRNA (CYTIDINE(34)-2'-O)-METHYLTRANSFERASE"/>
    <property type="match status" value="1"/>
</dbReference>
<keyword evidence="5 6" id="KW-0819">tRNA processing</keyword>